<keyword evidence="1" id="KW-0805">Transcription regulation</keyword>
<proteinExistence type="predicted"/>
<evidence type="ECO:0000313" key="6">
    <source>
        <dbReference type="Proteomes" id="UP000663203"/>
    </source>
</evidence>
<dbReference type="KEGG" id="hakz:J0X25_13125"/>
<dbReference type="InterPro" id="IPR000485">
    <property type="entry name" value="AsnC-type_HTH_dom"/>
</dbReference>
<dbReference type="SUPFAM" id="SSF46785">
    <property type="entry name" value="Winged helix' DNA-binding domain"/>
    <property type="match status" value="1"/>
</dbReference>
<dbReference type="Gene3D" id="1.10.10.10">
    <property type="entry name" value="Winged helix-like DNA-binding domain superfamily/Winged helix DNA-binding domain"/>
    <property type="match status" value="1"/>
</dbReference>
<evidence type="ECO:0000259" key="4">
    <source>
        <dbReference type="PROSITE" id="PS50956"/>
    </source>
</evidence>
<evidence type="ECO:0000256" key="2">
    <source>
        <dbReference type="ARBA" id="ARBA00023125"/>
    </source>
</evidence>
<dbReference type="InterPro" id="IPR019888">
    <property type="entry name" value="Tscrpt_reg_AsnC-like"/>
</dbReference>
<dbReference type="InterPro" id="IPR036390">
    <property type="entry name" value="WH_DNA-bd_sf"/>
</dbReference>
<evidence type="ECO:0000256" key="1">
    <source>
        <dbReference type="ARBA" id="ARBA00023015"/>
    </source>
</evidence>
<gene>
    <name evidence="5" type="ORF">J0X25_13125</name>
</gene>
<dbReference type="Pfam" id="PF13412">
    <property type="entry name" value="HTH_24"/>
    <property type="match status" value="1"/>
</dbReference>
<dbReference type="EMBL" id="CP071462">
    <property type="protein sequence ID" value="QSW98335.1"/>
    <property type="molecule type" value="Genomic_DNA"/>
</dbReference>
<dbReference type="AlphaFoldDB" id="A0A8A2VDK6"/>
<dbReference type="RefSeq" id="WP_207287945.1">
    <property type="nucleotide sequence ID" value="NZ_CP071462.1"/>
</dbReference>
<keyword evidence="3" id="KW-0804">Transcription</keyword>
<sequence length="158" mass="17569">MADLDRDDMAILHVLQDDARNTTTETIGERVDLASSTVASRINDLERRGVITGYAPAIDYEKAGFEQRLILLGTVRPETDDEGVVTKVSEIENVISVRRLLADEDDLHIELVIRSQERAEAVADELHALGVEITKTSVVVEETTRVFDHFGEKYTSDG</sequence>
<evidence type="ECO:0000313" key="5">
    <source>
        <dbReference type="EMBL" id="QSW98335.1"/>
    </source>
</evidence>
<dbReference type="GO" id="GO:0005829">
    <property type="term" value="C:cytosol"/>
    <property type="evidence" value="ECO:0007669"/>
    <property type="project" value="TreeGrafter"/>
</dbReference>
<dbReference type="Proteomes" id="UP000663203">
    <property type="component" value="Chromosome"/>
</dbReference>
<dbReference type="PANTHER" id="PTHR30154:SF34">
    <property type="entry name" value="TRANSCRIPTIONAL REGULATOR AZLB"/>
    <property type="match status" value="1"/>
</dbReference>
<protein>
    <submittedName>
        <fullName evidence="5">AsnC family transcriptional regulator</fullName>
    </submittedName>
</protein>
<dbReference type="GO" id="GO:0043565">
    <property type="term" value="F:sequence-specific DNA binding"/>
    <property type="evidence" value="ECO:0007669"/>
    <property type="project" value="InterPro"/>
</dbReference>
<dbReference type="GeneID" id="63188264"/>
<evidence type="ECO:0000256" key="3">
    <source>
        <dbReference type="ARBA" id="ARBA00023163"/>
    </source>
</evidence>
<reference evidence="5 6" key="1">
    <citation type="submission" date="2021-03" db="EMBL/GenBank/DDBJ databases">
        <title>Haloterrigena longa sp. nov. and Haloterrigena limicola sp. nov., extremely halophilic archaea isolated from a salt lake.</title>
        <authorList>
            <person name="Henglin C."/>
        </authorList>
    </citation>
    <scope>NUCLEOTIDE SEQUENCE [LARGE SCALE GENOMIC DNA]</scope>
    <source>
        <strain evidence="5 6">KZCA68</strain>
    </source>
</reference>
<dbReference type="SMART" id="SM00344">
    <property type="entry name" value="HTH_ASNC"/>
    <property type="match status" value="1"/>
</dbReference>
<dbReference type="InterPro" id="IPR036388">
    <property type="entry name" value="WH-like_DNA-bd_sf"/>
</dbReference>
<accession>A0A8A2VDK6</accession>
<keyword evidence="6" id="KW-1185">Reference proteome</keyword>
<feature type="domain" description="HTH asnC-type" evidence="4">
    <location>
        <begin position="4"/>
        <end position="66"/>
    </location>
</feature>
<dbReference type="GO" id="GO:0043200">
    <property type="term" value="P:response to amino acid"/>
    <property type="evidence" value="ECO:0007669"/>
    <property type="project" value="TreeGrafter"/>
</dbReference>
<dbReference type="PANTHER" id="PTHR30154">
    <property type="entry name" value="LEUCINE-RESPONSIVE REGULATORY PROTEIN"/>
    <property type="match status" value="1"/>
</dbReference>
<organism evidence="5 6">
    <name type="scientific">Haloterrigena alkaliphila</name>
    <dbReference type="NCBI Taxonomy" id="2816475"/>
    <lineage>
        <taxon>Archaea</taxon>
        <taxon>Methanobacteriati</taxon>
        <taxon>Methanobacteriota</taxon>
        <taxon>Stenosarchaea group</taxon>
        <taxon>Halobacteria</taxon>
        <taxon>Halobacteriales</taxon>
        <taxon>Natrialbaceae</taxon>
        <taxon>Haloterrigena</taxon>
    </lineage>
</organism>
<keyword evidence="2" id="KW-0238">DNA-binding</keyword>
<dbReference type="Gene3D" id="3.30.70.920">
    <property type="match status" value="1"/>
</dbReference>
<dbReference type="PROSITE" id="PS50956">
    <property type="entry name" value="HTH_ASNC_2"/>
    <property type="match status" value="1"/>
</dbReference>
<dbReference type="PRINTS" id="PR00033">
    <property type="entry name" value="HTHASNC"/>
</dbReference>
<name>A0A8A2VDK6_9EURY</name>